<dbReference type="Proteomes" id="UP000248790">
    <property type="component" value="Unassembled WGS sequence"/>
</dbReference>
<evidence type="ECO:0000313" key="1">
    <source>
        <dbReference type="EMBL" id="RAJ95636.1"/>
    </source>
</evidence>
<gene>
    <name evidence="1" type="ORF">LX87_03384</name>
</gene>
<evidence type="ECO:0000313" key="2">
    <source>
        <dbReference type="Proteomes" id="UP000248790"/>
    </source>
</evidence>
<accession>A0A327WV99</accession>
<dbReference type="OrthoDB" id="955770at2"/>
<sequence>MKKIVLALVVLFAVVSCKDKEEIKPESLGTYLIYTSLNGAKFDQVEVKLNGKTVGVLTQSYTDANSPACETQTSASVLHINQPAGSYSLDAVATMKGKEVTKWSDSIRIEEGECRRSRLTSKL</sequence>
<dbReference type="PROSITE" id="PS51257">
    <property type="entry name" value="PROKAR_LIPOPROTEIN"/>
    <property type="match status" value="1"/>
</dbReference>
<organism evidence="1 2">
    <name type="scientific">Larkinella arboricola</name>
    <dbReference type="NCBI Taxonomy" id="643671"/>
    <lineage>
        <taxon>Bacteria</taxon>
        <taxon>Pseudomonadati</taxon>
        <taxon>Bacteroidota</taxon>
        <taxon>Cytophagia</taxon>
        <taxon>Cytophagales</taxon>
        <taxon>Spirosomataceae</taxon>
        <taxon>Larkinella</taxon>
    </lineage>
</organism>
<dbReference type="RefSeq" id="WP_111629438.1">
    <property type="nucleotide sequence ID" value="NZ_QLMC01000004.1"/>
</dbReference>
<reference evidence="1 2" key="1">
    <citation type="submission" date="2018-06" db="EMBL/GenBank/DDBJ databases">
        <title>Genomic Encyclopedia of Archaeal and Bacterial Type Strains, Phase II (KMG-II): from individual species to whole genera.</title>
        <authorList>
            <person name="Goeker M."/>
        </authorList>
    </citation>
    <scope>NUCLEOTIDE SEQUENCE [LARGE SCALE GENOMIC DNA]</scope>
    <source>
        <strain evidence="1 2">DSM 21851</strain>
    </source>
</reference>
<protein>
    <recommendedName>
        <fullName evidence="3">Lipoprotein</fullName>
    </recommendedName>
</protein>
<comment type="caution">
    <text evidence="1">The sequence shown here is derived from an EMBL/GenBank/DDBJ whole genome shotgun (WGS) entry which is preliminary data.</text>
</comment>
<dbReference type="AlphaFoldDB" id="A0A327WV99"/>
<name>A0A327WV99_LARAB</name>
<dbReference type="EMBL" id="QLMC01000004">
    <property type="protein sequence ID" value="RAJ95636.1"/>
    <property type="molecule type" value="Genomic_DNA"/>
</dbReference>
<proteinExistence type="predicted"/>
<keyword evidence="2" id="KW-1185">Reference proteome</keyword>
<evidence type="ECO:0008006" key="3">
    <source>
        <dbReference type="Google" id="ProtNLM"/>
    </source>
</evidence>